<name>A0ABS8ZSK2_9PSEU</name>
<evidence type="ECO:0000259" key="2">
    <source>
        <dbReference type="Pfam" id="PF13556"/>
    </source>
</evidence>
<dbReference type="Gene3D" id="1.10.10.2840">
    <property type="entry name" value="PucR C-terminal helix-turn-helix domain"/>
    <property type="match status" value="1"/>
</dbReference>
<dbReference type="PANTHER" id="PTHR33744">
    <property type="entry name" value="CARBOHYDRATE DIACID REGULATOR"/>
    <property type="match status" value="1"/>
</dbReference>
<proteinExistence type="inferred from homology"/>
<keyword evidence="6" id="KW-1185">Reference proteome</keyword>
<dbReference type="Pfam" id="PF14361">
    <property type="entry name" value="RsbRD_N"/>
    <property type="match status" value="1"/>
</dbReference>
<reference evidence="5 6" key="1">
    <citation type="submission" date="2021-12" db="EMBL/GenBank/DDBJ databases">
        <title>Genome sequence of Kibdelosporangium philippinense ATCC 49844.</title>
        <authorList>
            <person name="Fedorov E.A."/>
            <person name="Omeragic M."/>
            <person name="Shalygina K.F."/>
            <person name="Maclea K.S."/>
        </authorList>
    </citation>
    <scope>NUCLEOTIDE SEQUENCE [LARGE SCALE GENOMIC DNA]</scope>
    <source>
        <strain evidence="5 6">ATCC 49844</strain>
    </source>
</reference>
<evidence type="ECO:0000256" key="1">
    <source>
        <dbReference type="ARBA" id="ARBA00006754"/>
    </source>
</evidence>
<evidence type="ECO:0000259" key="4">
    <source>
        <dbReference type="Pfam" id="PF17853"/>
    </source>
</evidence>
<evidence type="ECO:0000313" key="6">
    <source>
        <dbReference type="Proteomes" id="UP001521150"/>
    </source>
</evidence>
<dbReference type="Pfam" id="PF17853">
    <property type="entry name" value="GGDEF_2"/>
    <property type="match status" value="1"/>
</dbReference>
<dbReference type="InterPro" id="IPR025736">
    <property type="entry name" value="PucR_C-HTH_dom"/>
</dbReference>
<dbReference type="InterPro" id="IPR041522">
    <property type="entry name" value="CdaR_GGDEF"/>
</dbReference>
<gene>
    <name evidence="5" type="ORF">LWC34_46610</name>
</gene>
<feature type="domain" description="RsbT co-antagonist protein RsbRD N-terminal" evidence="3">
    <location>
        <begin position="25"/>
        <end position="163"/>
    </location>
</feature>
<dbReference type="Pfam" id="PF13556">
    <property type="entry name" value="HTH_30"/>
    <property type="match status" value="1"/>
</dbReference>
<dbReference type="PANTHER" id="PTHR33744:SF1">
    <property type="entry name" value="DNA-BINDING TRANSCRIPTIONAL ACTIVATOR ADER"/>
    <property type="match status" value="1"/>
</dbReference>
<dbReference type="RefSeq" id="WP_233731756.1">
    <property type="nucleotide sequence ID" value="NZ_JAJVCN010000004.1"/>
</dbReference>
<evidence type="ECO:0000259" key="3">
    <source>
        <dbReference type="Pfam" id="PF14361"/>
    </source>
</evidence>
<sequence>MRSSQRGLPDEDVAKLVAEAERRLPELSESTFKKVQTTIKVYRAGVAVPSDELRQFVEANLREIVNGLLAPGEPELTMARTTGKRRAEQGLPLPEVVRAFRIGFAEVWKLLVEAAERGGPGMVKTLVSAATILWDRADDFAEAISETYRATAAELAAREREQRSALLEALFSGQRLDQAALWQISELLQMPIDGVFLVVAAESPELGKEALPSIESRLDASNLGSAWRLTPEAQVGVISLRSMAAQASVLELLRRHATSRIGVSPAFSGLVNTPRALHFATVAVAGLPSTQPGVFQFDDSPLTALVASAPEEATQLAHQVLGAVLRLEDEGVVLLEALQAWYDCAGSTKDTADRLFCHPNTVRYRLRRLQDLTGRSLTNPAHQAELLTALRAIGTYPKGEPLPPPLA</sequence>
<organism evidence="5 6">
    <name type="scientific">Kibdelosporangium philippinense</name>
    <dbReference type="NCBI Taxonomy" id="211113"/>
    <lineage>
        <taxon>Bacteria</taxon>
        <taxon>Bacillati</taxon>
        <taxon>Actinomycetota</taxon>
        <taxon>Actinomycetes</taxon>
        <taxon>Pseudonocardiales</taxon>
        <taxon>Pseudonocardiaceae</taxon>
        <taxon>Kibdelosporangium</taxon>
    </lineage>
</organism>
<comment type="similarity">
    <text evidence="1">Belongs to the CdaR family.</text>
</comment>
<dbReference type="InterPro" id="IPR051448">
    <property type="entry name" value="CdaR-like_regulators"/>
</dbReference>
<accession>A0ABS8ZSK2</accession>
<dbReference type="EMBL" id="JAJVCN010000004">
    <property type="protein sequence ID" value="MCE7010228.1"/>
    <property type="molecule type" value="Genomic_DNA"/>
</dbReference>
<feature type="domain" description="PucR C-terminal helix-turn-helix" evidence="2">
    <location>
        <begin position="334"/>
        <end position="392"/>
    </location>
</feature>
<dbReference type="Proteomes" id="UP001521150">
    <property type="component" value="Unassembled WGS sequence"/>
</dbReference>
<protein>
    <submittedName>
        <fullName evidence="5">Helix-turn-helix domain-containing protein</fullName>
    </submittedName>
</protein>
<dbReference type="InterPro" id="IPR042070">
    <property type="entry name" value="PucR_C-HTH_sf"/>
</dbReference>
<feature type="domain" description="CdaR GGDEF-like" evidence="4">
    <location>
        <begin position="177"/>
        <end position="283"/>
    </location>
</feature>
<comment type="caution">
    <text evidence="5">The sequence shown here is derived from an EMBL/GenBank/DDBJ whole genome shotgun (WGS) entry which is preliminary data.</text>
</comment>
<dbReference type="InterPro" id="IPR025751">
    <property type="entry name" value="RsbRD_N_dom"/>
</dbReference>
<evidence type="ECO:0000313" key="5">
    <source>
        <dbReference type="EMBL" id="MCE7010228.1"/>
    </source>
</evidence>